<evidence type="ECO:0000256" key="2">
    <source>
        <dbReference type="HAMAP-Rule" id="MF_00984"/>
    </source>
</evidence>
<comment type="caution">
    <text evidence="2">Lacks conserved residue(s) required for the propagation of feature annotation.</text>
</comment>
<feature type="region of interest" description="Disordered" evidence="4">
    <location>
        <begin position="98"/>
        <end position="158"/>
    </location>
</feature>
<dbReference type="GO" id="GO:0009295">
    <property type="term" value="C:nucleoid"/>
    <property type="evidence" value="ECO:0007669"/>
    <property type="project" value="TreeGrafter"/>
</dbReference>
<gene>
    <name evidence="5" type="ORF">A2Y84_01860</name>
</gene>
<dbReference type="SUPFAM" id="SSF50249">
    <property type="entry name" value="Nucleic acid-binding proteins"/>
    <property type="match status" value="1"/>
</dbReference>
<dbReference type="PROSITE" id="PS50935">
    <property type="entry name" value="SSB"/>
    <property type="match status" value="1"/>
</dbReference>
<dbReference type="AlphaFoldDB" id="A0A1G1YXM0"/>
<dbReference type="GO" id="GO:0006260">
    <property type="term" value="P:DNA replication"/>
    <property type="evidence" value="ECO:0007669"/>
    <property type="project" value="InterPro"/>
</dbReference>
<dbReference type="EMBL" id="MHIT01000027">
    <property type="protein sequence ID" value="OGY56400.1"/>
    <property type="molecule type" value="Genomic_DNA"/>
</dbReference>
<dbReference type="InterPro" id="IPR000424">
    <property type="entry name" value="Primosome_PriB/ssb"/>
</dbReference>
<dbReference type="PANTHER" id="PTHR10302:SF27">
    <property type="entry name" value="SINGLE-STRANDED DNA-BINDING PROTEIN"/>
    <property type="match status" value="1"/>
</dbReference>
<sequence>MNLNKVLIAGRLTADPELRTTPAGDHVASFSIATNRFWRTKEGERKENTEFHNVVVWGRQAEIANQFCKKGSIILIEGRLQTRAWEGKDGQTRRTTEIIAENIQFGPRSSVPGDVKSKETGREKEPKEDIPVIDLDAGDSGGDQDKGDREIKPEDLPF</sequence>
<dbReference type="PANTHER" id="PTHR10302">
    <property type="entry name" value="SINGLE-STRANDED DNA-BINDING PROTEIN"/>
    <property type="match status" value="1"/>
</dbReference>
<dbReference type="InterPro" id="IPR011344">
    <property type="entry name" value="ssDNA-bd"/>
</dbReference>
<dbReference type="NCBIfam" id="TIGR00621">
    <property type="entry name" value="ssb"/>
    <property type="match status" value="1"/>
</dbReference>
<dbReference type="InterPro" id="IPR012340">
    <property type="entry name" value="NA-bd_OB-fold"/>
</dbReference>
<protein>
    <recommendedName>
        <fullName evidence="2 3">Single-stranded DNA-binding protein</fullName>
        <shortName evidence="2">SSB</shortName>
    </recommendedName>
</protein>
<dbReference type="Pfam" id="PF00436">
    <property type="entry name" value="SSB"/>
    <property type="match status" value="1"/>
</dbReference>
<comment type="subunit">
    <text evidence="2">Homotetramer.</text>
</comment>
<name>A0A1G1YXM0_9BACT</name>
<organism evidence="5 6">
    <name type="scientific">Candidatus Colwellbacteria bacterium RBG_13_48_8</name>
    <dbReference type="NCBI Taxonomy" id="1797685"/>
    <lineage>
        <taxon>Bacteria</taxon>
        <taxon>Candidatus Colwelliibacteriota</taxon>
    </lineage>
</organism>
<evidence type="ECO:0000313" key="5">
    <source>
        <dbReference type="EMBL" id="OGY56400.1"/>
    </source>
</evidence>
<evidence type="ECO:0000256" key="4">
    <source>
        <dbReference type="SAM" id="MobiDB-lite"/>
    </source>
</evidence>
<feature type="compositionally biased region" description="Basic and acidic residues" evidence="4">
    <location>
        <begin position="115"/>
        <end position="130"/>
    </location>
</feature>
<dbReference type="GO" id="GO:0003697">
    <property type="term" value="F:single-stranded DNA binding"/>
    <property type="evidence" value="ECO:0007669"/>
    <property type="project" value="UniProtKB-UniRule"/>
</dbReference>
<dbReference type="Proteomes" id="UP000177062">
    <property type="component" value="Unassembled WGS sequence"/>
</dbReference>
<dbReference type="HAMAP" id="MF_00984">
    <property type="entry name" value="SSB"/>
    <property type="match status" value="1"/>
</dbReference>
<proteinExistence type="inferred from homology"/>
<evidence type="ECO:0000313" key="6">
    <source>
        <dbReference type="Proteomes" id="UP000177062"/>
    </source>
</evidence>
<dbReference type="PIRSF" id="PIRSF002070">
    <property type="entry name" value="SSB"/>
    <property type="match status" value="1"/>
</dbReference>
<accession>A0A1G1YXM0</accession>
<evidence type="ECO:0000256" key="3">
    <source>
        <dbReference type="PIRNR" id="PIRNR002070"/>
    </source>
</evidence>
<dbReference type="Gene3D" id="2.40.50.140">
    <property type="entry name" value="Nucleic acid-binding proteins"/>
    <property type="match status" value="1"/>
</dbReference>
<dbReference type="CDD" id="cd04496">
    <property type="entry name" value="SSB_OBF"/>
    <property type="match status" value="1"/>
</dbReference>
<reference evidence="5 6" key="1">
    <citation type="journal article" date="2016" name="Nat. Commun.">
        <title>Thousands of microbial genomes shed light on interconnected biogeochemical processes in an aquifer system.</title>
        <authorList>
            <person name="Anantharaman K."/>
            <person name="Brown C.T."/>
            <person name="Hug L.A."/>
            <person name="Sharon I."/>
            <person name="Castelle C.J."/>
            <person name="Probst A.J."/>
            <person name="Thomas B.C."/>
            <person name="Singh A."/>
            <person name="Wilkins M.J."/>
            <person name="Karaoz U."/>
            <person name="Brodie E.L."/>
            <person name="Williams K.H."/>
            <person name="Hubbard S.S."/>
            <person name="Banfield J.F."/>
        </authorList>
    </citation>
    <scope>NUCLEOTIDE SEQUENCE [LARGE SCALE GENOMIC DNA]</scope>
</reference>
<comment type="caution">
    <text evidence="5">The sequence shown here is derived from an EMBL/GenBank/DDBJ whole genome shotgun (WGS) entry which is preliminary data.</text>
</comment>
<keyword evidence="1 2" id="KW-0238">DNA-binding</keyword>
<evidence type="ECO:0000256" key="1">
    <source>
        <dbReference type="ARBA" id="ARBA00023125"/>
    </source>
</evidence>
<feature type="compositionally biased region" description="Basic and acidic residues" evidence="4">
    <location>
        <begin position="143"/>
        <end position="158"/>
    </location>
</feature>